<name>A0ABR2TA74_9ROSI</name>
<dbReference type="Pfam" id="PF13966">
    <property type="entry name" value="zf-RVT"/>
    <property type="match status" value="1"/>
</dbReference>
<protein>
    <recommendedName>
        <fullName evidence="1">Reverse transcriptase zinc-binding domain-containing protein</fullName>
    </recommendedName>
</protein>
<gene>
    <name evidence="2" type="ORF">V6N11_050267</name>
</gene>
<organism evidence="2 3">
    <name type="scientific">Hibiscus sabdariffa</name>
    <name type="common">roselle</name>
    <dbReference type="NCBI Taxonomy" id="183260"/>
    <lineage>
        <taxon>Eukaryota</taxon>
        <taxon>Viridiplantae</taxon>
        <taxon>Streptophyta</taxon>
        <taxon>Embryophyta</taxon>
        <taxon>Tracheophyta</taxon>
        <taxon>Spermatophyta</taxon>
        <taxon>Magnoliopsida</taxon>
        <taxon>eudicotyledons</taxon>
        <taxon>Gunneridae</taxon>
        <taxon>Pentapetalae</taxon>
        <taxon>rosids</taxon>
        <taxon>malvids</taxon>
        <taxon>Malvales</taxon>
        <taxon>Malvaceae</taxon>
        <taxon>Malvoideae</taxon>
        <taxon>Hibiscus</taxon>
    </lineage>
</organism>
<reference evidence="2 3" key="1">
    <citation type="journal article" date="2024" name="G3 (Bethesda)">
        <title>Genome assembly of Hibiscus sabdariffa L. provides insights into metabolisms of medicinal natural products.</title>
        <authorList>
            <person name="Kim T."/>
        </authorList>
    </citation>
    <scope>NUCLEOTIDE SEQUENCE [LARGE SCALE GENOMIC DNA]</scope>
    <source>
        <strain evidence="2">TK-2024</strain>
        <tissue evidence="2">Old leaves</tissue>
    </source>
</reference>
<evidence type="ECO:0000313" key="2">
    <source>
        <dbReference type="EMBL" id="KAK9034089.1"/>
    </source>
</evidence>
<feature type="domain" description="Reverse transcriptase zinc-binding" evidence="1">
    <location>
        <begin position="50"/>
        <end position="136"/>
    </location>
</feature>
<comment type="caution">
    <text evidence="2">The sequence shown here is derived from an EMBL/GenBank/DDBJ whole genome shotgun (WGS) entry which is preliminary data.</text>
</comment>
<dbReference type="EMBL" id="JBBPBN010000007">
    <property type="protein sequence ID" value="KAK9034089.1"/>
    <property type="molecule type" value="Genomic_DNA"/>
</dbReference>
<dbReference type="Proteomes" id="UP001396334">
    <property type="component" value="Unassembled WGS sequence"/>
</dbReference>
<sequence length="309" mass="34973">MVDGLGNWDWLRLQLLLPNPVLLHLSATKPPQSGFQEDFLGWARSPDRTFSVRTAYQALRDSSVQSANAVWKAIAGFRGQQRIKVFVWLLAKEKLLCNEERVRRHLSSCARCETCGAASESIYHIFRGCPIAVAVWNGLIKRDKWVEFMSLDTMEWIRGNLASNSSFAIDSVDWDLRFGAILWSLWLRRNAMIFDPDNIDLLAVSDRSLWLWKEMQSACALDGLARPNHESRADSLLSSRGSLRSSRAVARWVLPPRDWSKMNVDGARDHSTGLAACGGLIRDHEEFRIFVDPPSFIIPLLQVDCSTDG</sequence>
<proteinExistence type="predicted"/>
<accession>A0ABR2TA74</accession>
<evidence type="ECO:0000259" key="1">
    <source>
        <dbReference type="Pfam" id="PF13966"/>
    </source>
</evidence>
<keyword evidence="3" id="KW-1185">Reference proteome</keyword>
<evidence type="ECO:0000313" key="3">
    <source>
        <dbReference type="Proteomes" id="UP001396334"/>
    </source>
</evidence>
<dbReference type="InterPro" id="IPR026960">
    <property type="entry name" value="RVT-Znf"/>
</dbReference>